<dbReference type="Proteomes" id="UP000450676">
    <property type="component" value="Unassembled WGS sequence"/>
</dbReference>
<dbReference type="RefSeq" id="WP_161072634.1">
    <property type="nucleotide sequence ID" value="NZ_CP086370.1"/>
</dbReference>
<protein>
    <submittedName>
        <fullName evidence="3">PEP-CTERM sorting domain-containing protein</fullName>
    </submittedName>
</protein>
<accession>A0A7X4HBQ2</accession>
<evidence type="ECO:0000256" key="1">
    <source>
        <dbReference type="SAM" id="SignalP"/>
    </source>
</evidence>
<feature type="chain" id="PRO_5030630840" evidence="1">
    <location>
        <begin position="31"/>
        <end position="241"/>
    </location>
</feature>
<feature type="domain" description="Ice-binding protein C-terminal" evidence="2">
    <location>
        <begin position="215"/>
        <end position="238"/>
    </location>
</feature>
<name>A0A7X4HBQ2_9BURK</name>
<gene>
    <name evidence="3" type="ORF">GTP77_13250</name>
</gene>
<keyword evidence="1" id="KW-0732">Signal</keyword>
<feature type="signal peptide" evidence="1">
    <location>
        <begin position="1"/>
        <end position="30"/>
    </location>
</feature>
<dbReference type="EMBL" id="WWCU01000013">
    <property type="protein sequence ID" value="MYN08301.1"/>
    <property type="molecule type" value="Genomic_DNA"/>
</dbReference>
<evidence type="ECO:0000313" key="3">
    <source>
        <dbReference type="EMBL" id="MYN08301.1"/>
    </source>
</evidence>
<reference evidence="3 4" key="1">
    <citation type="submission" date="2019-12" db="EMBL/GenBank/DDBJ databases">
        <title>Novel species isolated from a subtropical stream in China.</title>
        <authorList>
            <person name="Lu H."/>
        </authorList>
    </citation>
    <scope>NUCLEOTIDE SEQUENCE [LARGE SCALE GENOMIC DNA]</scope>
    <source>
        <strain evidence="3 4">FT127W</strain>
    </source>
</reference>
<dbReference type="AlphaFoldDB" id="A0A7X4HBQ2"/>
<dbReference type="Pfam" id="PF07589">
    <property type="entry name" value="PEP-CTERM"/>
    <property type="match status" value="1"/>
</dbReference>
<proteinExistence type="predicted"/>
<evidence type="ECO:0000259" key="2">
    <source>
        <dbReference type="Pfam" id="PF07589"/>
    </source>
</evidence>
<sequence length="241" mass="24799">MAKFTTSGTSKLIKKAACVAALAASSFAQAGVLNFESGFTNSPILYAGQNQSTGDYWIETYAYGATLGSDLAGVIVDGSTNELCVSGGCPTNNKSNYYTGLNDGYLYFGLNSGSNFHLSSLQASYVGADGTSFPATAGALLIQGFNAAGVAVGNSQTIFLPGPTGGAFNFANYSLSPLAGYEVNFVRIYGYGCDATGSCSRTNGIGNFALDNIVTVPEPTSMALFGLGLFGLGALRRRRSA</sequence>
<comment type="caution">
    <text evidence="3">The sequence shown here is derived from an EMBL/GenBank/DDBJ whole genome shotgun (WGS) entry which is preliminary data.</text>
</comment>
<dbReference type="NCBIfam" id="NF038120">
    <property type="entry name" value="PEP_CTERM_QFxxD"/>
    <property type="match status" value="1"/>
</dbReference>
<evidence type="ECO:0000313" key="4">
    <source>
        <dbReference type="Proteomes" id="UP000450676"/>
    </source>
</evidence>
<dbReference type="NCBIfam" id="TIGR02595">
    <property type="entry name" value="PEP_CTERM"/>
    <property type="match status" value="1"/>
</dbReference>
<dbReference type="InterPro" id="IPR013424">
    <property type="entry name" value="Ice-binding_C"/>
</dbReference>
<keyword evidence="4" id="KW-1185">Reference proteome</keyword>
<organism evidence="3 4">
    <name type="scientific">Pseudoduganella aquatica</name>
    <dbReference type="NCBI Taxonomy" id="2660641"/>
    <lineage>
        <taxon>Bacteria</taxon>
        <taxon>Pseudomonadati</taxon>
        <taxon>Pseudomonadota</taxon>
        <taxon>Betaproteobacteria</taxon>
        <taxon>Burkholderiales</taxon>
        <taxon>Oxalobacteraceae</taxon>
        <taxon>Telluria group</taxon>
        <taxon>Pseudoduganella</taxon>
    </lineage>
</organism>